<gene>
    <name evidence="2" type="ORF">B0A52_01206</name>
</gene>
<proteinExistence type="predicted"/>
<reference evidence="2 3" key="1">
    <citation type="submission" date="2017-03" db="EMBL/GenBank/DDBJ databases">
        <title>Genomes of endolithic fungi from Antarctica.</title>
        <authorList>
            <person name="Coleine C."/>
            <person name="Masonjones S."/>
            <person name="Stajich J.E."/>
        </authorList>
    </citation>
    <scope>NUCLEOTIDE SEQUENCE [LARGE SCALE GENOMIC DNA]</scope>
    <source>
        <strain evidence="2 3">CCFEE 6314</strain>
    </source>
</reference>
<evidence type="ECO:0000256" key="1">
    <source>
        <dbReference type="SAM" id="MobiDB-lite"/>
    </source>
</evidence>
<organism evidence="2 3">
    <name type="scientific">Exophiala mesophila</name>
    <name type="common">Black yeast-like fungus</name>
    <dbReference type="NCBI Taxonomy" id="212818"/>
    <lineage>
        <taxon>Eukaryota</taxon>
        <taxon>Fungi</taxon>
        <taxon>Dikarya</taxon>
        <taxon>Ascomycota</taxon>
        <taxon>Pezizomycotina</taxon>
        <taxon>Eurotiomycetes</taxon>
        <taxon>Chaetothyriomycetidae</taxon>
        <taxon>Chaetothyriales</taxon>
        <taxon>Herpotrichiellaceae</taxon>
        <taxon>Exophiala</taxon>
    </lineage>
</organism>
<dbReference type="AlphaFoldDB" id="A0A438NGR9"/>
<sequence>MIESRERVASLGDIDEDTFGRFCEYAYTENFSVPAPRTVGERSISPESQSQLSEVKGCTSSSADKQPITAQKSPSFDTVVPDRRDIFSWFRKRKDTQIITRPRRSPSIVALNTYSNLPDPGSKLGFAWKKFCSACNDWPGPMFYPPRNYSPHATLTDVLLSLAKLYVFGDRYDIASLRALVLYKMRRTLVALKLFPQRIPEIFLLVEYIYETTRKGDELRVMVTQFAGCMITALVRWPSWDSYIVDQPAFTAELVQFLQNPDAA</sequence>
<comment type="caution">
    <text evidence="2">The sequence shown here is derived from an EMBL/GenBank/DDBJ whole genome shotgun (WGS) entry which is preliminary data.</text>
</comment>
<name>A0A438NGR9_EXOME</name>
<feature type="compositionally biased region" description="Polar residues" evidence="1">
    <location>
        <begin position="45"/>
        <end position="76"/>
    </location>
</feature>
<evidence type="ECO:0000313" key="2">
    <source>
        <dbReference type="EMBL" id="RVX74929.1"/>
    </source>
</evidence>
<protein>
    <recommendedName>
        <fullName evidence="4">BTB domain-containing protein</fullName>
    </recommendedName>
</protein>
<evidence type="ECO:0000313" key="3">
    <source>
        <dbReference type="Proteomes" id="UP000288859"/>
    </source>
</evidence>
<accession>A0A438NGR9</accession>
<dbReference type="Proteomes" id="UP000288859">
    <property type="component" value="Unassembled WGS sequence"/>
</dbReference>
<feature type="region of interest" description="Disordered" evidence="1">
    <location>
        <begin position="36"/>
        <end position="76"/>
    </location>
</feature>
<dbReference type="EMBL" id="NAJM01000003">
    <property type="protein sequence ID" value="RVX74929.1"/>
    <property type="molecule type" value="Genomic_DNA"/>
</dbReference>
<dbReference type="OrthoDB" id="9997739at2759"/>
<evidence type="ECO:0008006" key="4">
    <source>
        <dbReference type="Google" id="ProtNLM"/>
    </source>
</evidence>